<dbReference type="InterPro" id="IPR037126">
    <property type="entry name" value="PdaC/RsiV-like_sf"/>
</dbReference>
<protein>
    <submittedName>
        <fullName evidence="3">DUF3298 and DUF4163 domain-containing protein</fullName>
    </submittedName>
</protein>
<evidence type="ECO:0000259" key="2">
    <source>
        <dbReference type="Pfam" id="PF13739"/>
    </source>
</evidence>
<reference evidence="3 4" key="1">
    <citation type="submission" date="2019-08" db="EMBL/GenBank/DDBJ databases">
        <title>In-depth cultivation of the pig gut microbiome towards novel bacterial diversity and tailored functional studies.</title>
        <authorList>
            <person name="Wylensek D."/>
            <person name="Hitch T.C.A."/>
            <person name="Clavel T."/>
        </authorList>
    </citation>
    <scope>NUCLEOTIDE SEQUENCE [LARGE SCALE GENOMIC DNA]</scope>
    <source>
        <strain evidence="3 4">WCA-389-WT-23D1</strain>
    </source>
</reference>
<dbReference type="RefSeq" id="WP_154471020.1">
    <property type="nucleotide sequence ID" value="NZ_VUMD01000002.1"/>
</dbReference>
<feature type="domain" description="DUF3298" evidence="1">
    <location>
        <begin position="200"/>
        <end position="283"/>
    </location>
</feature>
<name>A0A7X2NIU0_9CLOT</name>
<dbReference type="AlphaFoldDB" id="A0A7X2NIU0"/>
<proteinExistence type="predicted"/>
<accession>A0A7X2NIU0</accession>
<dbReference type="Proteomes" id="UP000429958">
    <property type="component" value="Unassembled WGS sequence"/>
</dbReference>
<keyword evidence="4" id="KW-1185">Reference proteome</keyword>
<evidence type="ECO:0000313" key="3">
    <source>
        <dbReference type="EMBL" id="MSS35622.1"/>
    </source>
</evidence>
<dbReference type="Gene3D" id="3.30.565.40">
    <property type="entry name" value="Fervidobacterium nodosum Rt17-B1 like"/>
    <property type="match status" value="1"/>
</dbReference>
<dbReference type="EMBL" id="VUMD01000002">
    <property type="protein sequence ID" value="MSS35622.1"/>
    <property type="molecule type" value="Genomic_DNA"/>
</dbReference>
<evidence type="ECO:0000313" key="4">
    <source>
        <dbReference type="Proteomes" id="UP000429958"/>
    </source>
</evidence>
<gene>
    <name evidence="3" type="ORF">FYJ39_03265</name>
</gene>
<organism evidence="3 4">
    <name type="scientific">Clostridium porci</name>
    <dbReference type="NCBI Taxonomy" id="2605778"/>
    <lineage>
        <taxon>Bacteria</taxon>
        <taxon>Bacillati</taxon>
        <taxon>Bacillota</taxon>
        <taxon>Clostridia</taxon>
        <taxon>Eubacteriales</taxon>
        <taxon>Clostridiaceae</taxon>
        <taxon>Clostridium</taxon>
    </lineage>
</organism>
<dbReference type="InterPro" id="IPR025303">
    <property type="entry name" value="PdaC"/>
</dbReference>
<sequence>MSQKDERQLEMLKQEYKNILVPPQAKTRIQKGIDQAKKETKGVIIMKLFKNTGATAAAAVLAITALTNLNPSIASAMEKLPVIGSIARVVTFRTYEDKKENFEADIQIPQVTQENQSGSEIPANQSIEEYANQLIASYEQEVSQLNGEGHYAMDSSYEVVTDNDKYLSIRINTTVTMASGSQYVKIFTIDKATGNVVTLKELLQNNQDTLTAISDNIKEQMAQQMASDENIVYFYNSDMPEDDFKELTGEESYYFNDKGELVIAFNEYDVAPGYMGAVDFTIPAAVSGIPAQ</sequence>
<dbReference type="InterPro" id="IPR021729">
    <property type="entry name" value="DUF3298"/>
</dbReference>
<evidence type="ECO:0000259" key="1">
    <source>
        <dbReference type="Pfam" id="PF11738"/>
    </source>
</evidence>
<comment type="caution">
    <text evidence="3">The sequence shown here is derived from an EMBL/GenBank/DDBJ whole genome shotgun (WGS) entry which is preliminary data.</text>
</comment>
<dbReference type="Gene3D" id="3.90.640.20">
    <property type="entry name" value="Heat-shock cognate protein, ATPase"/>
    <property type="match status" value="1"/>
</dbReference>
<dbReference type="Pfam" id="PF13739">
    <property type="entry name" value="PdaC"/>
    <property type="match status" value="1"/>
</dbReference>
<feature type="domain" description="Deacetylase PdaC" evidence="2">
    <location>
        <begin position="96"/>
        <end position="173"/>
    </location>
</feature>
<dbReference type="Pfam" id="PF11738">
    <property type="entry name" value="DUF3298"/>
    <property type="match status" value="1"/>
</dbReference>